<dbReference type="AlphaFoldDB" id="A0A8J3LIQ7"/>
<name>A0A8J3LIQ7_9ACTN</name>
<accession>A0A8J3LIQ7</accession>
<proteinExistence type="predicted"/>
<keyword evidence="2" id="KW-1185">Reference proteome</keyword>
<protein>
    <submittedName>
        <fullName evidence="1">Uncharacterized protein</fullName>
    </submittedName>
</protein>
<evidence type="ECO:0000313" key="1">
    <source>
        <dbReference type="EMBL" id="GIG16329.1"/>
    </source>
</evidence>
<reference evidence="1" key="1">
    <citation type="submission" date="2021-01" db="EMBL/GenBank/DDBJ databases">
        <title>Whole genome shotgun sequence of Catellatospora methionotrophica NBRC 14553.</title>
        <authorList>
            <person name="Komaki H."/>
            <person name="Tamura T."/>
        </authorList>
    </citation>
    <scope>NUCLEOTIDE SEQUENCE</scope>
    <source>
        <strain evidence="1">NBRC 14553</strain>
    </source>
</reference>
<dbReference type="RefSeq" id="WP_166385417.1">
    <property type="nucleotide sequence ID" value="NZ_BAAATT010000003.1"/>
</dbReference>
<gene>
    <name evidence="1" type="ORF">Cme02nite_46610</name>
</gene>
<comment type="caution">
    <text evidence="1">The sequence shown here is derived from an EMBL/GenBank/DDBJ whole genome shotgun (WGS) entry which is preliminary data.</text>
</comment>
<organism evidence="1 2">
    <name type="scientific">Catellatospora methionotrophica</name>
    <dbReference type="NCBI Taxonomy" id="121620"/>
    <lineage>
        <taxon>Bacteria</taxon>
        <taxon>Bacillati</taxon>
        <taxon>Actinomycetota</taxon>
        <taxon>Actinomycetes</taxon>
        <taxon>Micromonosporales</taxon>
        <taxon>Micromonosporaceae</taxon>
        <taxon>Catellatospora</taxon>
    </lineage>
</organism>
<dbReference type="Proteomes" id="UP000660339">
    <property type="component" value="Unassembled WGS sequence"/>
</dbReference>
<sequence length="180" mass="20326">MTLWWFPDNTVLCSYAAVRRVDVLEKTLASRGRWTEAVAYEAGRSAQVVPGLDEIVRGGWLGDPIEIDHIHEIRAVDVIRRTVFGGQATEPRKHLGEAQTLYVLQNRAEFRSSIWVTDDREAHAYAKRQGVMTKDTVDVMRHAVADAVVTAEEGLRLLHAMAAADRSLLSLPRRPEELRR</sequence>
<dbReference type="EMBL" id="BONJ01000026">
    <property type="protein sequence ID" value="GIG16329.1"/>
    <property type="molecule type" value="Genomic_DNA"/>
</dbReference>
<evidence type="ECO:0000313" key="2">
    <source>
        <dbReference type="Proteomes" id="UP000660339"/>
    </source>
</evidence>